<reference evidence="2" key="1">
    <citation type="submission" date="2022-06" db="EMBL/GenBank/DDBJ databases">
        <title>Novel species in genus nocardia.</title>
        <authorList>
            <person name="Li F."/>
        </authorList>
    </citation>
    <scope>NUCLEOTIDE SEQUENCE</scope>
    <source>
        <strain evidence="2">CDC141</strain>
    </source>
</reference>
<organism evidence="2 3">
    <name type="scientific">Nocardia pulmonis</name>
    <dbReference type="NCBI Taxonomy" id="2951408"/>
    <lineage>
        <taxon>Bacteria</taxon>
        <taxon>Bacillati</taxon>
        <taxon>Actinomycetota</taxon>
        <taxon>Actinomycetes</taxon>
        <taxon>Mycobacteriales</taxon>
        <taxon>Nocardiaceae</taxon>
        <taxon>Nocardia</taxon>
    </lineage>
</organism>
<dbReference type="AlphaFoldDB" id="A0A9X2IXQ5"/>
<dbReference type="RefSeq" id="WP_251914571.1">
    <property type="nucleotide sequence ID" value="NZ_JAMRXG010000009.1"/>
</dbReference>
<evidence type="ECO:0000313" key="3">
    <source>
        <dbReference type="Proteomes" id="UP001139157"/>
    </source>
</evidence>
<sequence length="109" mass="12084">MPELPEFVGPQQPDPRTMTREALKAEDAELDRIRRATKVWTLTPRHRAVKSALGDFAAADVRARTAARRSEAAKRGAVTRARRKAAGLPPKRLEMFSPPPGGWTDADRV</sequence>
<evidence type="ECO:0000256" key="1">
    <source>
        <dbReference type="SAM" id="MobiDB-lite"/>
    </source>
</evidence>
<gene>
    <name evidence="2" type="ORF">NDR86_22560</name>
</gene>
<protein>
    <submittedName>
        <fullName evidence="2">Uncharacterized protein</fullName>
    </submittedName>
</protein>
<proteinExistence type="predicted"/>
<feature type="region of interest" description="Disordered" evidence="1">
    <location>
        <begin position="68"/>
        <end position="109"/>
    </location>
</feature>
<keyword evidence="3" id="KW-1185">Reference proteome</keyword>
<accession>A0A9X2IXQ5</accession>
<comment type="caution">
    <text evidence="2">The sequence shown here is derived from an EMBL/GenBank/DDBJ whole genome shotgun (WGS) entry which is preliminary data.</text>
</comment>
<evidence type="ECO:0000313" key="2">
    <source>
        <dbReference type="EMBL" id="MCM6776272.1"/>
    </source>
</evidence>
<dbReference type="Proteomes" id="UP001139157">
    <property type="component" value="Unassembled WGS sequence"/>
</dbReference>
<dbReference type="EMBL" id="JAMRXG010000009">
    <property type="protein sequence ID" value="MCM6776272.1"/>
    <property type="molecule type" value="Genomic_DNA"/>
</dbReference>
<name>A0A9X2IXQ5_9NOCA</name>